<reference evidence="1" key="1">
    <citation type="submission" date="2014-01" db="EMBL/GenBank/DDBJ databases">
        <authorList>
            <person name="Aslett M."/>
        </authorList>
    </citation>
    <scope>NUCLEOTIDE SEQUENCE</scope>
</reference>
<dbReference type="AlphaFoldDB" id="A0A077Z7R7"/>
<evidence type="ECO:0000313" key="2">
    <source>
        <dbReference type="Proteomes" id="UP000030665"/>
    </source>
</evidence>
<organism evidence="1 2">
    <name type="scientific">Trichuris trichiura</name>
    <name type="common">Whipworm</name>
    <name type="synonym">Trichocephalus trichiurus</name>
    <dbReference type="NCBI Taxonomy" id="36087"/>
    <lineage>
        <taxon>Eukaryota</taxon>
        <taxon>Metazoa</taxon>
        <taxon>Ecdysozoa</taxon>
        <taxon>Nematoda</taxon>
        <taxon>Enoplea</taxon>
        <taxon>Dorylaimia</taxon>
        <taxon>Trichinellida</taxon>
        <taxon>Trichuridae</taxon>
        <taxon>Trichuris</taxon>
    </lineage>
</organism>
<accession>A0A077Z7R7</accession>
<gene>
    <name evidence="1" type="ORF">TTRE_0000391101</name>
</gene>
<protein>
    <submittedName>
        <fullName evidence="1">Uncharacterized protein</fullName>
    </submittedName>
</protein>
<sequence>MSVGPYELSPITCPIMEGEGTDHGRPISQRTICPQAIPSCALDIGRLSTSLGQRSLSLCLMLRFGPLELTLSTIGNFRAMARKYIGLIALIAHTLPTCVAG</sequence>
<name>A0A077Z7R7_TRITR</name>
<keyword evidence="2" id="KW-1185">Reference proteome</keyword>
<dbReference type="Proteomes" id="UP000030665">
    <property type="component" value="Unassembled WGS sequence"/>
</dbReference>
<reference evidence="1" key="2">
    <citation type="submission" date="2014-03" db="EMBL/GenBank/DDBJ databases">
        <title>The whipworm genome and dual-species transcriptomics of an intimate host-pathogen interaction.</title>
        <authorList>
            <person name="Foth B.J."/>
            <person name="Tsai I.J."/>
            <person name="Reid A.J."/>
            <person name="Bancroft A.J."/>
            <person name="Nichol S."/>
            <person name="Tracey A."/>
            <person name="Holroyd N."/>
            <person name="Cotton J.A."/>
            <person name="Stanley E.J."/>
            <person name="Zarowiecki M."/>
            <person name="Liu J.Z."/>
            <person name="Huckvale T."/>
            <person name="Cooper P.J."/>
            <person name="Grencis R.K."/>
            <person name="Berriman M."/>
        </authorList>
    </citation>
    <scope>NUCLEOTIDE SEQUENCE [LARGE SCALE GENOMIC DNA]</scope>
</reference>
<proteinExistence type="predicted"/>
<evidence type="ECO:0000313" key="1">
    <source>
        <dbReference type="EMBL" id="CDW55638.1"/>
    </source>
</evidence>
<dbReference type="EMBL" id="HG805969">
    <property type="protein sequence ID" value="CDW55638.1"/>
    <property type="molecule type" value="Genomic_DNA"/>
</dbReference>